<dbReference type="EMBL" id="UINC01154716">
    <property type="protein sequence ID" value="SVD50150.1"/>
    <property type="molecule type" value="Genomic_DNA"/>
</dbReference>
<dbReference type="AlphaFoldDB" id="A0A382VUT6"/>
<sequence length="27" mass="3405">RQRVHRLRDQEGPRDRQLFRPGPRKHL</sequence>
<feature type="non-terminal residue" evidence="2">
    <location>
        <position position="1"/>
    </location>
</feature>
<protein>
    <submittedName>
        <fullName evidence="2">Uncharacterized protein</fullName>
    </submittedName>
</protein>
<gene>
    <name evidence="2" type="ORF">METZ01_LOCUS403004</name>
</gene>
<proteinExistence type="predicted"/>
<feature type="non-terminal residue" evidence="2">
    <location>
        <position position="27"/>
    </location>
</feature>
<feature type="compositionally biased region" description="Basic and acidic residues" evidence="1">
    <location>
        <begin position="7"/>
        <end position="18"/>
    </location>
</feature>
<accession>A0A382VUT6</accession>
<feature type="region of interest" description="Disordered" evidence="1">
    <location>
        <begin position="1"/>
        <end position="27"/>
    </location>
</feature>
<organism evidence="2">
    <name type="scientific">marine metagenome</name>
    <dbReference type="NCBI Taxonomy" id="408172"/>
    <lineage>
        <taxon>unclassified sequences</taxon>
        <taxon>metagenomes</taxon>
        <taxon>ecological metagenomes</taxon>
    </lineage>
</organism>
<reference evidence="2" key="1">
    <citation type="submission" date="2018-05" db="EMBL/GenBank/DDBJ databases">
        <authorList>
            <person name="Lanie J.A."/>
            <person name="Ng W.-L."/>
            <person name="Kazmierczak K.M."/>
            <person name="Andrzejewski T.M."/>
            <person name="Davidsen T.M."/>
            <person name="Wayne K.J."/>
            <person name="Tettelin H."/>
            <person name="Glass J.I."/>
            <person name="Rusch D."/>
            <person name="Podicherti R."/>
            <person name="Tsui H.-C.T."/>
            <person name="Winkler M.E."/>
        </authorList>
    </citation>
    <scope>NUCLEOTIDE SEQUENCE</scope>
</reference>
<evidence type="ECO:0000313" key="2">
    <source>
        <dbReference type="EMBL" id="SVD50150.1"/>
    </source>
</evidence>
<evidence type="ECO:0000256" key="1">
    <source>
        <dbReference type="SAM" id="MobiDB-lite"/>
    </source>
</evidence>
<name>A0A382VUT6_9ZZZZ</name>